<dbReference type="AlphaFoldDB" id="A0A1F6GX73"/>
<comment type="caution">
    <text evidence="2">The sequence shown here is derived from an EMBL/GenBank/DDBJ whole genome shotgun (WGS) entry which is preliminary data.</text>
</comment>
<feature type="domain" description="Lcl C-terminal" evidence="1">
    <location>
        <begin position="14"/>
        <end position="127"/>
    </location>
</feature>
<protein>
    <recommendedName>
        <fullName evidence="1">Lcl C-terminal domain-containing protein</fullName>
    </recommendedName>
</protein>
<evidence type="ECO:0000259" key="1">
    <source>
        <dbReference type="Pfam" id="PF07603"/>
    </source>
</evidence>
<accession>A0A1F6GX73</accession>
<reference evidence="2 3" key="1">
    <citation type="journal article" date="2016" name="Nat. Commun.">
        <title>Thousands of microbial genomes shed light on interconnected biogeochemical processes in an aquifer system.</title>
        <authorList>
            <person name="Anantharaman K."/>
            <person name="Brown C.T."/>
            <person name="Hug L.A."/>
            <person name="Sharon I."/>
            <person name="Castelle C.J."/>
            <person name="Probst A.J."/>
            <person name="Thomas B.C."/>
            <person name="Singh A."/>
            <person name="Wilkins M.J."/>
            <person name="Karaoz U."/>
            <person name="Brodie E.L."/>
            <person name="Williams K.H."/>
            <person name="Hubbard S.S."/>
            <person name="Banfield J.F."/>
        </authorList>
    </citation>
    <scope>NUCLEOTIDE SEQUENCE [LARGE SCALE GENOMIC DNA]</scope>
</reference>
<dbReference type="Pfam" id="PF07603">
    <property type="entry name" value="Lcl_C"/>
    <property type="match status" value="1"/>
</dbReference>
<dbReference type="PANTHER" id="PTHR35812:SF1">
    <property type="entry name" value="LIPOPROTEIN"/>
    <property type="match status" value="1"/>
</dbReference>
<dbReference type="InterPro" id="IPR011460">
    <property type="entry name" value="Lcl_C"/>
</dbReference>
<evidence type="ECO:0000313" key="3">
    <source>
        <dbReference type="Proteomes" id="UP000177583"/>
    </source>
</evidence>
<sequence length="127" mass="14642">MEAQKKRFLDNGNQTVTDLSTGLTWDQREPKYMKWQSAVDYAKESNHGGYNDWRLPTLEELMGLLDRSQLKAPLLDLRFFPGVEANHYWTSETEVMPTGTAAKYVSFNRGGTGRRNIVQKNCVRLVR</sequence>
<name>A0A1F6GX73_9PROT</name>
<dbReference type="EMBL" id="MFNF01000019">
    <property type="protein sequence ID" value="OGH02773.1"/>
    <property type="molecule type" value="Genomic_DNA"/>
</dbReference>
<evidence type="ECO:0000313" key="2">
    <source>
        <dbReference type="EMBL" id="OGH02773.1"/>
    </source>
</evidence>
<dbReference type="Proteomes" id="UP000177583">
    <property type="component" value="Unassembled WGS sequence"/>
</dbReference>
<dbReference type="PANTHER" id="PTHR35812">
    <property type="entry name" value="LIPOPROTEIN"/>
    <property type="match status" value="1"/>
</dbReference>
<proteinExistence type="predicted"/>
<gene>
    <name evidence="2" type="ORF">A2557_02855</name>
</gene>
<organism evidence="2 3">
    <name type="scientific">Candidatus Lambdaproteobacteria bacterium RIFOXYD2_FULL_56_26</name>
    <dbReference type="NCBI Taxonomy" id="1817773"/>
    <lineage>
        <taxon>Bacteria</taxon>
        <taxon>Pseudomonadati</taxon>
        <taxon>Pseudomonadota</taxon>
        <taxon>Candidatus Lambdaproteobacteria</taxon>
    </lineage>
</organism>